<evidence type="ECO:0000313" key="3">
    <source>
        <dbReference type="Proteomes" id="UP000076925"/>
    </source>
</evidence>
<keyword evidence="1" id="KW-0472">Membrane</keyword>
<dbReference type="RefSeq" id="WP_017749812.1">
    <property type="nucleotide sequence ID" value="NZ_KQ976354.1"/>
</dbReference>
<organism evidence="2 3">
    <name type="scientific">Scytonema hofmannii PCC 7110</name>
    <dbReference type="NCBI Taxonomy" id="128403"/>
    <lineage>
        <taxon>Bacteria</taxon>
        <taxon>Bacillati</taxon>
        <taxon>Cyanobacteriota</taxon>
        <taxon>Cyanophyceae</taxon>
        <taxon>Nostocales</taxon>
        <taxon>Scytonemataceae</taxon>
        <taxon>Scytonema</taxon>
    </lineage>
</organism>
<sequence length="75" mass="8425">MNKWQQTKKTGTDWIRQFQTSVVRALQAIEQWSRKVGRGGLNRHSLGGFLSLVFVGTTLSVAIATVFAKKIFICI</sequence>
<accession>A0A139X2G9</accession>
<proteinExistence type="predicted"/>
<name>A0A139X2G9_9CYAN</name>
<keyword evidence="1" id="KW-0812">Transmembrane</keyword>
<comment type="caution">
    <text evidence="2">The sequence shown here is derived from an EMBL/GenBank/DDBJ whole genome shotgun (WGS) entry which is preliminary data.</text>
</comment>
<dbReference type="EMBL" id="ANNX02000036">
    <property type="protein sequence ID" value="KYC38888.1"/>
    <property type="molecule type" value="Genomic_DNA"/>
</dbReference>
<evidence type="ECO:0000256" key="1">
    <source>
        <dbReference type="SAM" id="Phobius"/>
    </source>
</evidence>
<dbReference type="AlphaFoldDB" id="A0A139X2G9"/>
<evidence type="ECO:0000313" key="2">
    <source>
        <dbReference type="EMBL" id="KYC38888.1"/>
    </source>
</evidence>
<dbReference type="Proteomes" id="UP000076925">
    <property type="component" value="Unassembled WGS sequence"/>
</dbReference>
<gene>
    <name evidence="2" type="ORF">WA1_33280</name>
</gene>
<feature type="transmembrane region" description="Helical" evidence="1">
    <location>
        <begin position="46"/>
        <end position="68"/>
    </location>
</feature>
<reference evidence="2 3" key="1">
    <citation type="journal article" date="2013" name="Genome Biol. Evol.">
        <title>Genomes of Stigonematalean cyanobacteria (subsection V) and the evolution of oxygenic photosynthesis from prokaryotes to plastids.</title>
        <authorList>
            <person name="Dagan T."/>
            <person name="Roettger M."/>
            <person name="Stucken K."/>
            <person name="Landan G."/>
            <person name="Koch R."/>
            <person name="Major P."/>
            <person name="Gould S.B."/>
            <person name="Goremykin V.V."/>
            <person name="Rippka R."/>
            <person name="Tandeau de Marsac N."/>
            <person name="Gugger M."/>
            <person name="Lockhart P.J."/>
            <person name="Allen J.F."/>
            <person name="Brune I."/>
            <person name="Maus I."/>
            <person name="Puhler A."/>
            <person name="Martin W.F."/>
        </authorList>
    </citation>
    <scope>NUCLEOTIDE SEQUENCE [LARGE SCALE GENOMIC DNA]</scope>
    <source>
        <strain evidence="2 3">PCC 7110</strain>
    </source>
</reference>
<keyword evidence="1" id="KW-1133">Transmembrane helix</keyword>
<protein>
    <submittedName>
        <fullName evidence="2">Uncharacterized protein</fullName>
    </submittedName>
</protein>
<keyword evidence="3" id="KW-1185">Reference proteome</keyword>